<feature type="compositionally biased region" description="Basic residues" evidence="1">
    <location>
        <begin position="152"/>
        <end position="162"/>
    </location>
</feature>
<accession>A0A8S9XAU8</accession>
<evidence type="ECO:0000313" key="2">
    <source>
        <dbReference type="EMBL" id="KAF6206210.1"/>
    </source>
</evidence>
<evidence type="ECO:0000313" key="3">
    <source>
        <dbReference type="Proteomes" id="UP000466442"/>
    </source>
</evidence>
<protein>
    <submittedName>
        <fullName evidence="2">Uncharacterized protein</fullName>
    </submittedName>
</protein>
<organism evidence="2 3">
    <name type="scientific">Apolygus lucorum</name>
    <name type="common">Small green plant bug</name>
    <name type="synonym">Lygocoris lucorum</name>
    <dbReference type="NCBI Taxonomy" id="248454"/>
    <lineage>
        <taxon>Eukaryota</taxon>
        <taxon>Metazoa</taxon>
        <taxon>Ecdysozoa</taxon>
        <taxon>Arthropoda</taxon>
        <taxon>Hexapoda</taxon>
        <taxon>Insecta</taxon>
        <taxon>Pterygota</taxon>
        <taxon>Neoptera</taxon>
        <taxon>Paraneoptera</taxon>
        <taxon>Hemiptera</taxon>
        <taxon>Heteroptera</taxon>
        <taxon>Panheteroptera</taxon>
        <taxon>Cimicomorpha</taxon>
        <taxon>Miridae</taxon>
        <taxon>Mirini</taxon>
        <taxon>Apolygus</taxon>
    </lineage>
</organism>
<feature type="non-terminal residue" evidence="2">
    <location>
        <position position="1"/>
    </location>
</feature>
<sequence>CCEALHHFTILMYQVSELYSEDSSDAISTPSCTSLEDVTDRRLNWNKEIPALHNLEEGMMQARQIEDMKQAKMQRKARGPSTWSGVETSDQSFARYAGEGRQIDVEDDGSFQATQQLSPTEERKSKGQSSTGSEASSGGSSFVSIGGNNDKKSRRKSGIQLK</sequence>
<name>A0A8S9XAU8_APOLU</name>
<feature type="compositionally biased region" description="Polar residues" evidence="1">
    <location>
        <begin position="81"/>
        <end position="92"/>
    </location>
</feature>
<reference evidence="2" key="1">
    <citation type="journal article" date="2021" name="Mol. Ecol. Resour.">
        <title>Apolygus lucorum genome provides insights into omnivorousness and mesophyll feeding.</title>
        <authorList>
            <person name="Liu Y."/>
            <person name="Liu H."/>
            <person name="Wang H."/>
            <person name="Huang T."/>
            <person name="Liu B."/>
            <person name="Yang B."/>
            <person name="Yin L."/>
            <person name="Li B."/>
            <person name="Zhang Y."/>
            <person name="Zhang S."/>
            <person name="Jiang F."/>
            <person name="Zhang X."/>
            <person name="Ren Y."/>
            <person name="Wang B."/>
            <person name="Wang S."/>
            <person name="Lu Y."/>
            <person name="Wu K."/>
            <person name="Fan W."/>
            <person name="Wang G."/>
        </authorList>
    </citation>
    <scope>NUCLEOTIDE SEQUENCE</scope>
    <source>
        <strain evidence="2">12Hb</strain>
    </source>
</reference>
<gene>
    <name evidence="2" type="ORF">GE061_017439</name>
</gene>
<dbReference type="EMBL" id="WIXP02000008">
    <property type="protein sequence ID" value="KAF6206210.1"/>
    <property type="molecule type" value="Genomic_DNA"/>
</dbReference>
<dbReference type="Proteomes" id="UP000466442">
    <property type="component" value="Unassembled WGS sequence"/>
</dbReference>
<dbReference type="AlphaFoldDB" id="A0A8S9XAU8"/>
<feature type="region of interest" description="Disordered" evidence="1">
    <location>
        <begin position="68"/>
        <end position="162"/>
    </location>
</feature>
<feature type="compositionally biased region" description="Low complexity" evidence="1">
    <location>
        <begin position="127"/>
        <end position="147"/>
    </location>
</feature>
<comment type="caution">
    <text evidence="2">The sequence shown here is derived from an EMBL/GenBank/DDBJ whole genome shotgun (WGS) entry which is preliminary data.</text>
</comment>
<keyword evidence="3" id="KW-1185">Reference proteome</keyword>
<proteinExistence type="predicted"/>
<evidence type="ECO:0000256" key="1">
    <source>
        <dbReference type="SAM" id="MobiDB-lite"/>
    </source>
</evidence>